<dbReference type="InterPro" id="IPR013087">
    <property type="entry name" value="Znf_C2H2_type"/>
</dbReference>
<feature type="compositionally biased region" description="Pro residues" evidence="2">
    <location>
        <begin position="230"/>
        <end position="240"/>
    </location>
</feature>
<dbReference type="PANTHER" id="PTHR46326">
    <property type="entry name" value="ZINC FINGER PROTEIN ZAT1-RELATED"/>
    <property type="match status" value="1"/>
</dbReference>
<dbReference type="SMART" id="SM00355">
    <property type="entry name" value="ZnF_C2H2"/>
    <property type="match status" value="3"/>
</dbReference>
<dbReference type="InterPro" id="IPR036236">
    <property type="entry name" value="Znf_C2H2_sf"/>
</dbReference>
<reference evidence="4" key="1">
    <citation type="journal article" date="2018" name="DNA Res.">
        <title>Multiple hybrid de novo genome assembly of finger millet, an orphan allotetraploid crop.</title>
        <authorList>
            <person name="Hatakeyama M."/>
            <person name="Aluri S."/>
            <person name="Balachadran M.T."/>
            <person name="Sivarajan S.R."/>
            <person name="Patrignani A."/>
            <person name="Gruter S."/>
            <person name="Poveda L."/>
            <person name="Shimizu-Inatsugi R."/>
            <person name="Baeten J."/>
            <person name="Francoijs K.J."/>
            <person name="Nataraja K.N."/>
            <person name="Reddy Y.A.N."/>
            <person name="Phadnis S."/>
            <person name="Ravikumar R.L."/>
            <person name="Schlapbach R."/>
            <person name="Sreeman S.M."/>
            <person name="Shimizu K.K."/>
        </authorList>
    </citation>
    <scope>NUCLEOTIDE SEQUENCE</scope>
</reference>
<evidence type="ECO:0000259" key="3">
    <source>
        <dbReference type="PROSITE" id="PS50157"/>
    </source>
</evidence>
<dbReference type="AlphaFoldDB" id="A0AAV5BKC5"/>
<keyword evidence="1" id="KW-0863">Zinc-finger</keyword>
<feature type="region of interest" description="Disordered" evidence="2">
    <location>
        <begin position="139"/>
        <end position="190"/>
    </location>
</feature>
<feature type="region of interest" description="Disordered" evidence="2">
    <location>
        <begin position="205"/>
        <end position="250"/>
    </location>
</feature>
<proteinExistence type="predicted"/>
<reference evidence="4" key="2">
    <citation type="submission" date="2021-12" db="EMBL/GenBank/DDBJ databases">
        <title>Resequencing data analysis of finger millet.</title>
        <authorList>
            <person name="Hatakeyama M."/>
            <person name="Aluri S."/>
            <person name="Balachadran M.T."/>
            <person name="Sivarajan S.R."/>
            <person name="Poveda L."/>
            <person name="Shimizu-Inatsugi R."/>
            <person name="Schlapbach R."/>
            <person name="Sreeman S.M."/>
            <person name="Shimizu K.K."/>
        </authorList>
    </citation>
    <scope>NUCLEOTIDE SEQUENCE</scope>
</reference>
<accession>A0AAV5BKC5</accession>
<feature type="region of interest" description="Disordered" evidence="2">
    <location>
        <begin position="268"/>
        <end position="316"/>
    </location>
</feature>
<dbReference type="InterPro" id="IPR044303">
    <property type="entry name" value="ZAT1/4/9"/>
</dbReference>
<feature type="region of interest" description="Disordered" evidence="2">
    <location>
        <begin position="353"/>
        <end position="380"/>
    </location>
</feature>
<feature type="domain" description="C2H2-type" evidence="3">
    <location>
        <begin position="319"/>
        <end position="341"/>
    </location>
</feature>
<dbReference type="Pfam" id="PF13894">
    <property type="entry name" value="zf-C2H2_4"/>
    <property type="match status" value="1"/>
</dbReference>
<keyword evidence="1" id="KW-0479">Metal-binding</keyword>
<keyword evidence="5" id="KW-1185">Reference proteome</keyword>
<dbReference type="SUPFAM" id="SSF57667">
    <property type="entry name" value="beta-beta-alpha zinc fingers"/>
    <property type="match status" value="1"/>
</dbReference>
<evidence type="ECO:0000256" key="1">
    <source>
        <dbReference type="PROSITE-ProRule" id="PRU00042"/>
    </source>
</evidence>
<dbReference type="GO" id="GO:0006355">
    <property type="term" value="P:regulation of DNA-templated transcription"/>
    <property type="evidence" value="ECO:0007669"/>
    <property type="project" value="InterPro"/>
</dbReference>
<comment type="caution">
    <text evidence="4">The sequence shown here is derived from an EMBL/GenBank/DDBJ whole genome shotgun (WGS) entry which is preliminary data.</text>
</comment>
<name>A0AAV5BKC5_ELECO</name>
<evidence type="ECO:0000313" key="4">
    <source>
        <dbReference type="EMBL" id="GJM86362.1"/>
    </source>
</evidence>
<dbReference type="GO" id="GO:0008270">
    <property type="term" value="F:zinc ion binding"/>
    <property type="evidence" value="ECO:0007669"/>
    <property type="project" value="UniProtKB-KW"/>
</dbReference>
<gene>
    <name evidence="4" type="primary">ga02215</name>
    <name evidence="4" type="ORF">PR202_ga02215</name>
</gene>
<dbReference type="PROSITE" id="PS00028">
    <property type="entry name" value="ZINC_FINGER_C2H2_1"/>
    <property type="match status" value="2"/>
</dbReference>
<organism evidence="4 5">
    <name type="scientific">Eleusine coracana subsp. coracana</name>
    <dbReference type="NCBI Taxonomy" id="191504"/>
    <lineage>
        <taxon>Eukaryota</taxon>
        <taxon>Viridiplantae</taxon>
        <taxon>Streptophyta</taxon>
        <taxon>Embryophyta</taxon>
        <taxon>Tracheophyta</taxon>
        <taxon>Spermatophyta</taxon>
        <taxon>Magnoliopsida</taxon>
        <taxon>Liliopsida</taxon>
        <taxon>Poales</taxon>
        <taxon>Poaceae</taxon>
        <taxon>PACMAD clade</taxon>
        <taxon>Chloridoideae</taxon>
        <taxon>Cynodonteae</taxon>
        <taxon>Eleusininae</taxon>
        <taxon>Eleusine</taxon>
    </lineage>
</organism>
<feature type="compositionally biased region" description="Acidic residues" evidence="2">
    <location>
        <begin position="215"/>
        <end position="227"/>
    </location>
</feature>
<dbReference type="EMBL" id="BQKI01000001">
    <property type="protein sequence ID" value="GJM86362.1"/>
    <property type="molecule type" value="Genomic_DNA"/>
</dbReference>
<feature type="compositionally biased region" description="Pro residues" evidence="2">
    <location>
        <begin position="282"/>
        <end position="302"/>
    </location>
</feature>
<dbReference type="Proteomes" id="UP001054889">
    <property type="component" value="Unassembled WGS sequence"/>
</dbReference>
<sequence length="401" mass="41766">MYGGDIDLHCTLEEIHPTYAPFALSLALAPPFSLLTIFAPAQSSAPELPELSLAMAKNTCKLCSRRFASPRALSGHMRSHSLAAAAAAAAASAAAAAAAAAAAKQQISSASSASTSFTTADEDMEAGFKKPASIYTLRENPKRSLRGVDGPFSDRESEAESTPPPSKRASPGPAAWVEAEPVSSLSDATPEEDVALSLMKLSRDSWPSGSRFEVDYSDDGSDDDEDGYAAPPPPPLPRRAPAPEKEKRTQFQCTACKKVFRSYQALGGHRASNVRGGRGGCCPPPVAPLPPPPQQLLPPSPLPEQQQQTHGGDDVDAKHECPYCYRVFSSGQALGGHKRSHVCGAAAAAAAQQHAGSTSTSAAVAPPPINNPGGMIDLNVLPPSEEVELSAVSDPHYNPGS</sequence>
<dbReference type="Gene3D" id="3.30.160.60">
    <property type="entry name" value="Classic Zinc Finger"/>
    <property type="match status" value="1"/>
</dbReference>
<feature type="domain" description="C2H2-type" evidence="3">
    <location>
        <begin position="58"/>
        <end position="81"/>
    </location>
</feature>
<keyword evidence="1" id="KW-0862">Zinc</keyword>
<dbReference type="Pfam" id="PF13912">
    <property type="entry name" value="zf-C2H2_6"/>
    <property type="match status" value="2"/>
</dbReference>
<feature type="compositionally biased region" description="Low complexity" evidence="2">
    <location>
        <begin position="353"/>
        <end position="363"/>
    </location>
</feature>
<evidence type="ECO:0000313" key="5">
    <source>
        <dbReference type="Proteomes" id="UP001054889"/>
    </source>
</evidence>
<protein>
    <recommendedName>
        <fullName evidence="3">C2H2-type domain-containing protein</fullName>
    </recommendedName>
</protein>
<dbReference type="PANTHER" id="PTHR46326:SF6">
    <property type="entry name" value="OS02G0659500 PROTEIN"/>
    <property type="match status" value="1"/>
</dbReference>
<evidence type="ECO:0000256" key="2">
    <source>
        <dbReference type="SAM" id="MobiDB-lite"/>
    </source>
</evidence>
<dbReference type="PROSITE" id="PS50157">
    <property type="entry name" value="ZINC_FINGER_C2H2_2"/>
    <property type="match status" value="2"/>
</dbReference>